<dbReference type="InterPro" id="IPR004158">
    <property type="entry name" value="DUF247_pln"/>
</dbReference>
<dbReference type="PANTHER" id="PTHR31170:SF25">
    <property type="entry name" value="BNAA09G04570D PROTEIN"/>
    <property type="match status" value="1"/>
</dbReference>
<protein>
    <submittedName>
        <fullName evidence="2">Uncharacterized protein</fullName>
    </submittedName>
</protein>
<evidence type="ECO:0000313" key="2">
    <source>
        <dbReference type="EMBL" id="MED6204510.1"/>
    </source>
</evidence>
<dbReference type="EMBL" id="JASCZI010241678">
    <property type="protein sequence ID" value="MED6204510.1"/>
    <property type="molecule type" value="Genomic_DNA"/>
</dbReference>
<dbReference type="Proteomes" id="UP001341840">
    <property type="component" value="Unassembled WGS sequence"/>
</dbReference>
<keyword evidence="1" id="KW-0812">Transmembrane</keyword>
<name>A0ABU6Y432_9FABA</name>
<keyword evidence="1" id="KW-0472">Membrane</keyword>
<proteinExistence type="predicted"/>
<evidence type="ECO:0000313" key="3">
    <source>
        <dbReference type="Proteomes" id="UP001341840"/>
    </source>
</evidence>
<feature type="transmembrane region" description="Helical" evidence="1">
    <location>
        <begin position="295"/>
        <end position="317"/>
    </location>
</feature>
<dbReference type="PANTHER" id="PTHR31170">
    <property type="entry name" value="BNAC04G53230D PROTEIN"/>
    <property type="match status" value="1"/>
</dbReference>
<keyword evidence="1" id="KW-1133">Transmembrane helix</keyword>
<evidence type="ECO:0000256" key="1">
    <source>
        <dbReference type="SAM" id="Phobius"/>
    </source>
</evidence>
<keyword evidence="3" id="KW-1185">Reference proteome</keyword>
<accession>A0ABU6Y432</accession>
<reference evidence="2 3" key="1">
    <citation type="journal article" date="2023" name="Plants (Basel)">
        <title>Bridging the Gap: Combining Genomics and Transcriptomics Approaches to Understand Stylosanthes scabra, an Orphan Legume from the Brazilian Caatinga.</title>
        <authorList>
            <person name="Ferreira-Neto J.R.C."/>
            <person name="da Silva M.D."/>
            <person name="Binneck E."/>
            <person name="de Melo N.F."/>
            <person name="da Silva R.H."/>
            <person name="de Melo A.L.T.M."/>
            <person name="Pandolfi V."/>
            <person name="Bustamante F.O."/>
            <person name="Brasileiro-Vidal A.C."/>
            <person name="Benko-Iseppon A.M."/>
        </authorList>
    </citation>
    <scope>NUCLEOTIDE SEQUENCE [LARGE SCALE GENOMIC DNA]</scope>
    <source>
        <tissue evidence="2">Leaves</tissue>
    </source>
</reference>
<organism evidence="2 3">
    <name type="scientific">Stylosanthes scabra</name>
    <dbReference type="NCBI Taxonomy" id="79078"/>
    <lineage>
        <taxon>Eukaryota</taxon>
        <taxon>Viridiplantae</taxon>
        <taxon>Streptophyta</taxon>
        <taxon>Embryophyta</taxon>
        <taxon>Tracheophyta</taxon>
        <taxon>Spermatophyta</taxon>
        <taxon>Magnoliopsida</taxon>
        <taxon>eudicotyledons</taxon>
        <taxon>Gunneridae</taxon>
        <taxon>Pentapetalae</taxon>
        <taxon>rosids</taxon>
        <taxon>fabids</taxon>
        <taxon>Fabales</taxon>
        <taxon>Fabaceae</taxon>
        <taxon>Papilionoideae</taxon>
        <taxon>50 kb inversion clade</taxon>
        <taxon>dalbergioids sensu lato</taxon>
        <taxon>Dalbergieae</taxon>
        <taxon>Pterocarpus clade</taxon>
        <taxon>Stylosanthes</taxon>
    </lineage>
</organism>
<sequence length="339" mass="38349">MEKAAARVEIGTLLLNLCHSVSPLPIEKTISESEAGKHAHLLDLLYNLIVPSSEQENVHLYHRDDRKDDGGQNSSRTSMPFRKIREILEGAFGRIRMLLENIIKCLKNVPILQPIGMVLEQILKAFHLVSSTTAAVDHETDGAVPVTIPSVSELHNIAGIHFRPLEHGGIRGIRFDQKKKCFFLPQIKLDENTEVMLRNLVAYEALTKRNYLIFTRYTELMRAIIDTVEDVEILIDSKIIHNELKDKKQAEELFNGMSKSIGPTNTPDLENEIKKVNEFFDNTEKVRAYRIISKYVYSSWKLCTLLATLVLLALMVLQTFCSVYDCPKILKTGTGTGTT</sequence>
<gene>
    <name evidence="2" type="ORF">PIB30_009785</name>
</gene>
<comment type="caution">
    <text evidence="2">The sequence shown here is derived from an EMBL/GenBank/DDBJ whole genome shotgun (WGS) entry which is preliminary data.</text>
</comment>
<dbReference type="Pfam" id="PF03140">
    <property type="entry name" value="DUF247"/>
    <property type="match status" value="1"/>
</dbReference>